<evidence type="ECO:0000256" key="1">
    <source>
        <dbReference type="ARBA" id="ARBA00001917"/>
    </source>
</evidence>
<dbReference type="Proteomes" id="UP000445000">
    <property type="component" value="Unassembled WGS sequence"/>
</dbReference>
<dbReference type="Gene3D" id="3.40.50.360">
    <property type="match status" value="1"/>
</dbReference>
<keyword evidence="5" id="KW-1185">Reference proteome</keyword>
<gene>
    <name evidence="4" type="ORF">GCM10011487_19110</name>
</gene>
<organism evidence="4 5">
    <name type="scientific">Steroidobacter agaridevorans</name>
    <dbReference type="NCBI Taxonomy" id="2695856"/>
    <lineage>
        <taxon>Bacteria</taxon>
        <taxon>Pseudomonadati</taxon>
        <taxon>Pseudomonadota</taxon>
        <taxon>Gammaproteobacteria</taxon>
        <taxon>Steroidobacterales</taxon>
        <taxon>Steroidobacteraceae</taxon>
        <taxon>Steroidobacter</taxon>
    </lineage>
</organism>
<proteinExistence type="predicted"/>
<evidence type="ECO:0000256" key="2">
    <source>
        <dbReference type="ARBA" id="ARBA00022643"/>
    </source>
</evidence>
<dbReference type="InterPro" id="IPR029039">
    <property type="entry name" value="Flavoprotein-like_sf"/>
</dbReference>
<name>A0A829YAE5_9GAMM</name>
<accession>A0A829YAE5</accession>
<feature type="domain" description="NADPH-dependent FMN reductase-like" evidence="3">
    <location>
        <begin position="21"/>
        <end position="165"/>
    </location>
</feature>
<keyword evidence="2" id="KW-0288">FMN</keyword>
<dbReference type="GO" id="GO:0005829">
    <property type="term" value="C:cytosol"/>
    <property type="evidence" value="ECO:0007669"/>
    <property type="project" value="TreeGrafter"/>
</dbReference>
<dbReference type="GO" id="GO:0016491">
    <property type="term" value="F:oxidoreductase activity"/>
    <property type="evidence" value="ECO:0007669"/>
    <property type="project" value="InterPro"/>
</dbReference>
<dbReference type="RefSeq" id="WP_161811664.1">
    <property type="nucleotide sequence ID" value="NZ_BLJN01000002.1"/>
</dbReference>
<dbReference type="SUPFAM" id="SSF52218">
    <property type="entry name" value="Flavoproteins"/>
    <property type="match status" value="1"/>
</dbReference>
<dbReference type="PANTHER" id="PTHR30543:SF21">
    <property type="entry name" value="NAD(P)H-DEPENDENT FMN REDUCTASE LOT6"/>
    <property type="match status" value="1"/>
</dbReference>
<dbReference type="EMBL" id="BLJN01000002">
    <property type="protein sequence ID" value="GFE79911.1"/>
    <property type="molecule type" value="Genomic_DNA"/>
</dbReference>
<comment type="caution">
    <text evidence="4">The sequence shown here is derived from an EMBL/GenBank/DDBJ whole genome shotgun (WGS) entry which is preliminary data.</text>
</comment>
<dbReference type="GO" id="GO:0010181">
    <property type="term" value="F:FMN binding"/>
    <property type="evidence" value="ECO:0007669"/>
    <property type="project" value="TreeGrafter"/>
</dbReference>
<dbReference type="Pfam" id="PF03358">
    <property type="entry name" value="FMN_red"/>
    <property type="match status" value="1"/>
</dbReference>
<protein>
    <submittedName>
        <fullName evidence="4">NAD(P)H-dependent FMN reductase</fullName>
    </submittedName>
</protein>
<evidence type="ECO:0000259" key="3">
    <source>
        <dbReference type="Pfam" id="PF03358"/>
    </source>
</evidence>
<dbReference type="PANTHER" id="PTHR30543">
    <property type="entry name" value="CHROMATE REDUCTASE"/>
    <property type="match status" value="1"/>
</dbReference>
<dbReference type="InterPro" id="IPR005025">
    <property type="entry name" value="FMN_Rdtase-like_dom"/>
</dbReference>
<keyword evidence="2" id="KW-0285">Flavoprotein</keyword>
<comment type="cofactor">
    <cofactor evidence="1">
        <name>FMN</name>
        <dbReference type="ChEBI" id="CHEBI:58210"/>
    </cofactor>
</comment>
<sequence length="209" mass="22570">MWSLPNTATEQPGDVSVRPVVLALAGSLRRRSYNKQLLAAAELHARPTLSIRIYEDLGSVPLFNEDLEAHDPPGGVVRLATALVQADALLIATPEYNQGLPGVLKNAIDWLSRSEPDLLDGKPTAILGASAGPWGTRLAQASLRHTLTACGAIVMPQPQIYVREAANVFDSDGALTDERLRNSLSTFIGSFQSWIEGSGRFRRRLECGA</sequence>
<dbReference type="AlphaFoldDB" id="A0A829YAE5"/>
<reference evidence="5" key="1">
    <citation type="submission" date="2020-01" db="EMBL/GenBank/DDBJ databases">
        <title>'Steroidobacter agaridevorans' sp. nov., agar-degrading bacteria isolated from rhizosphere soils.</title>
        <authorList>
            <person name="Ikenaga M."/>
            <person name="Kataoka M."/>
            <person name="Murouchi A."/>
            <person name="Katsuragi S."/>
            <person name="Sakai M."/>
        </authorList>
    </citation>
    <scope>NUCLEOTIDE SEQUENCE [LARGE SCALE GENOMIC DNA]</scope>
    <source>
        <strain evidence="5">YU21-B</strain>
    </source>
</reference>
<evidence type="ECO:0000313" key="5">
    <source>
        <dbReference type="Proteomes" id="UP000445000"/>
    </source>
</evidence>
<dbReference type="InterPro" id="IPR050712">
    <property type="entry name" value="NAD(P)H-dep_reductase"/>
</dbReference>
<evidence type="ECO:0000313" key="4">
    <source>
        <dbReference type="EMBL" id="GFE79911.1"/>
    </source>
</evidence>